<organism evidence="2 3">
    <name type="scientific">Actinomadura gamaensis</name>
    <dbReference type="NCBI Taxonomy" id="1763541"/>
    <lineage>
        <taxon>Bacteria</taxon>
        <taxon>Bacillati</taxon>
        <taxon>Actinomycetota</taxon>
        <taxon>Actinomycetes</taxon>
        <taxon>Streptosporangiales</taxon>
        <taxon>Thermomonosporaceae</taxon>
        <taxon>Actinomadura</taxon>
    </lineage>
</organism>
<feature type="compositionally biased region" description="Basic and acidic residues" evidence="1">
    <location>
        <begin position="1"/>
        <end position="15"/>
    </location>
</feature>
<dbReference type="EMBL" id="JBHSIT010000002">
    <property type="protein sequence ID" value="MFC4906904.1"/>
    <property type="molecule type" value="Genomic_DNA"/>
</dbReference>
<keyword evidence="3" id="KW-1185">Reference proteome</keyword>
<feature type="region of interest" description="Disordered" evidence="1">
    <location>
        <begin position="419"/>
        <end position="447"/>
    </location>
</feature>
<dbReference type="RefSeq" id="WP_378252645.1">
    <property type="nucleotide sequence ID" value="NZ_JBHSIT010000002.1"/>
</dbReference>
<name>A0ABV9TTJ3_9ACTN</name>
<evidence type="ECO:0000313" key="2">
    <source>
        <dbReference type="EMBL" id="MFC4906904.1"/>
    </source>
</evidence>
<feature type="region of interest" description="Disordered" evidence="1">
    <location>
        <begin position="1"/>
        <end position="28"/>
    </location>
</feature>
<dbReference type="Proteomes" id="UP001595872">
    <property type="component" value="Unassembled WGS sequence"/>
</dbReference>
<sequence length="1071" mass="114559">MSGDDHADHGADGKRGSQRRLKQPTLPPGPLRALKDWLYWLYQRAGNPSLDEMHRQCERDGTDQVAGWPSRDTIHRIISARTVPPSQLDTVAVARTLARLARQDPGDAAVRARELWLQAQTFVPLGTPLDQVRDPFALHVHRPITLDRAVDLPPLPPYVRRAHDDLLDAVIAQARCGQSAMAVLVAGSSAGKTRALWEALEPLRQAGGWRLWHPFDPTRPQAAVARLDQVGPRTVVWLNETQEYLDAPGDIAEQVAAKLHSLLIDSTRAPVLVLGTLWPGHHAGLTRRSGSQVTQLLDGTVIQVPETFRGADLDTMARTAKADARLAAAVKQAEGGHITQYLAGAPELLARFDAAPPAARAVIEAAMDARRMGHRNALPHALLEAAAPAYLTDLQWDQLADNWLEDALAYTGEPCKGARGPVTRIRSAHPRSARRTPGSSSSADGAVSAGGPVYRLADYLDQHGRATRADQIPPIGFWTAAAAHAHPTDQVTLGHAAWQRLLYRDAAQLHKNATDHGSPSAARALIGELHAVHPTDHRPAAHVAAHVAVDDPAELTGLLNDLRHIGAGEQVTALAERVVAHASLDDPAAVGALLEQLERVGAGEQVAALVARDIAAHVAVDDPYAVLRLLIMLRRIGSDEQVIALADRAAAQAPLHVPGDVAALLGELHEIELQIGAGGQVAALVARDIAAHVAVDDPYPVVLLLTRLREVGAYEQAGALADRAAARTSLDEPAAIACLMGELRKVEVDQQTAVLAERAAAHTPLHKLHNFPVLLKQLRKVGAVEQVTALADRAAAHAPLHDPGSLAFLLKGLWEVGAVEQVTALADRAAAHAPLHDPGSLAFLLEGLREVGMAEQVTALVGRDIAVHVALDEPYGVARLLDEVHEIGAVEQVTALADRAAAHAPLQDPAAVAALQAALRRAGADRQVTALARRAAVAHRLSRLRHRARARRQMTALMASEPAARAPLDNLDVIAALLERLRKVGADEQVTALADRAAADTPLQDPSAVAILLERLRKVGADEQVTALADRLPAVGMLGPFLKVGDHKSRYRFGRKPDGRPADPWGWGELE</sequence>
<accession>A0ABV9TTJ3</accession>
<gene>
    <name evidence="2" type="ORF">ACFPCY_06220</name>
</gene>
<evidence type="ECO:0008006" key="4">
    <source>
        <dbReference type="Google" id="ProtNLM"/>
    </source>
</evidence>
<reference evidence="3" key="1">
    <citation type="journal article" date="2019" name="Int. J. Syst. Evol. Microbiol.">
        <title>The Global Catalogue of Microorganisms (GCM) 10K type strain sequencing project: providing services to taxonomists for standard genome sequencing and annotation.</title>
        <authorList>
            <consortium name="The Broad Institute Genomics Platform"/>
            <consortium name="The Broad Institute Genome Sequencing Center for Infectious Disease"/>
            <person name="Wu L."/>
            <person name="Ma J."/>
        </authorList>
    </citation>
    <scope>NUCLEOTIDE SEQUENCE [LARGE SCALE GENOMIC DNA]</scope>
    <source>
        <strain evidence="3">KLKA75</strain>
    </source>
</reference>
<feature type="region of interest" description="Disordered" evidence="1">
    <location>
        <begin position="1052"/>
        <end position="1071"/>
    </location>
</feature>
<evidence type="ECO:0000256" key="1">
    <source>
        <dbReference type="SAM" id="MobiDB-lite"/>
    </source>
</evidence>
<protein>
    <recommendedName>
        <fullName evidence="4">ATP-binding protein</fullName>
    </recommendedName>
</protein>
<proteinExistence type="predicted"/>
<comment type="caution">
    <text evidence="2">The sequence shown here is derived from an EMBL/GenBank/DDBJ whole genome shotgun (WGS) entry which is preliminary data.</text>
</comment>
<feature type="compositionally biased region" description="Low complexity" evidence="1">
    <location>
        <begin position="438"/>
        <end position="447"/>
    </location>
</feature>
<evidence type="ECO:0000313" key="3">
    <source>
        <dbReference type="Proteomes" id="UP001595872"/>
    </source>
</evidence>